<evidence type="ECO:0000313" key="2">
    <source>
        <dbReference type="Proteomes" id="UP000019471"/>
    </source>
</evidence>
<dbReference type="Proteomes" id="UP000019471">
    <property type="component" value="Unassembled WGS sequence"/>
</dbReference>
<sequence>MFQTNHLFSAEKPEPYESTLRLPHAKFVSTKSGSSLVVVDEGPKSQVDIVKQLFHSFSFRGLGPEAVNAVFIREDEIALFQQSFNNHFTLPASDNSTPAKIQHNGFSQISPSAFRVDLAKLIVSEKRQSGLQQAIDEADRAGVLLVVVYRSIDHVIDALRQLPTKPTYLALLAPYSKANSEYFEKWTTSEFYSLGFIVAVTPHHSNPSNVVFPPELFAQSRTLLTTPNIQRALLLDDVVQRVQAVVQKPTDAPNQTDDFFIYMARLVKRVGAACVFATGAYIYYARRLSK</sequence>
<protein>
    <submittedName>
        <fullName evidence="1">Uncharacterized protein</fullName>
    </submittedName>
</protein>
<comment type="caution">
    <text evidence="1">The sequence shown here is derived from an EMBL/GenBank/DDBJ whole genome shotgun (WGS) entry which is preliminary data.</text>
</comment>
<gene>
    <name evidence="1" type="ORF">A1O5_00801</name>
</gene>
<dbReference type="GeneID" id="19185537"/>
<dbReference type="RefSeq" id="XP_007739610.1">
    <property type="nucleotide sequence ID" value="XM_007741420.1"/>
</dbReference>
<dbReference type="HOGENOM" id="CLU_959786_0_0_1"/>
<name>W9X7T2_9EURO</name>
<organism evidence="1 2">
    <name type="scientific">Cladophialophora psammophila CBS 110553</name>
    <dbReference type="NCBI Taxonomy" id="1182543"/>
    <lineage>
        <taxon>Eukaryota</taxon>
        <taxon>Fungi</taxon>
        <taxon>Dikarya</taxon>
        <taxon>Ascomycota</taxon>
        <taxon>Pezizomycotina</taxon>
        <taxon>Eurotiomycetes</taxon>
        <taxon>Chaetothyriomycetidae</taxon>
        <taxon>Chaetothyriales</taxon>
        <taxon>Herpotrichiellaceae</taxon>
        <taxon>Cladophialophora</taxon>
    </lineage>
</organism>
<dbReference type="OrthoDB" id="5065825at2759"/>
<dbReference type="EMBL" id="AMGX01000001">
    <property type="protein sequence ID" value="EXJ76293.1"/>
    <property type="molecule type" value="Genomic_DNA"/>
</dbReference>
<accession>W9X7T2</accession>
<proteinExistence type="predicted"/>
<keyword evidence="2" id="KW-1185">Reference proteome</keyword>
<reference evidence="1 2" key="1">
    <citation type="submission" date="2013-03" db="EMBL/GenBank/DDBJ databases">
        <title>The Genome Sequence of Cladophialophora psammophila CBS 110553.</title>
        <authorList>
            <consortium name="The Broad Institute Genomics Platform"/>
            <person name="Cuomo C."/>
            <person name="de Hoog S."/>
            <person name="Gorbushina A."/>
            <person name="Walker B."/>
            <person name="Young S.K."/>
            <person name="Zeng Q."/>
            <person name="Gargeya S."/>
            <person name="Fitzgerald M."/>
            <person name="Haas B."/>
            <person name="Abouelleil A."/>
            <person name="Allen A.W."/>
            <person name="Alvarado L."/>
            <person name="Arachchi H.M."/>
            <person name="Berlin A.M."/>
            <person name="Chapman S.B."/>
            <person name="Gainer-Dewar J."/>
            <person name="Goldberg J."/>
            <person name="Griggs A."/>
            <person name="Gujja S."/>
            <person name="Hansen M."/>
            <person name="Howarth C."/>
            <person name="Imamovic A."/>
            <person name="Ireland A."/>
            <person name="Larimer J."/>
            <person name="McCowan C."/>
            <person name="Murphy C."/>
            <person name="Pearson M."/>
            <person name="Poon T.W."/>
            <person name="Priest M."/>
            <person name="Roberts A."/>
            <person name="Saif S."/>
            <person name="Shea T."/>
            <person name="Sisk P."/>
            <person name="Sykes S."/>
            <person name="Wortman J."/>
            <person name="Nusbaum C."/>
            <person name="Birren B."/>
        </authorList>
    </citation>
    <scope>NUCLEOTIDE SEQUENCE [LARGE SCALE GENOMIC DNA]</scope>
    <source>
        <strain evidence="1 2">CBS 110553</strain>
    </source>
</reference>
<dbReference type="AlphaFoldDB" id="W9X7T2"/>
<evidence type="ECO:0000313" key="1">
    <source>
        <dbReference type="EMBL" id="EXJ76293.1"/>
    </source>
</evidence>